<feature type="domain" description="Calcineurin-like phosphoesterase" evidence="1">
    <location>
        <begin position="33"/>
        <end position="384"/>
    </location>
</feature>
<dbReference type="Pfam" id="PF00149">
    <property type="entry name" value="Metallophos"/>
    <property type="match status" value="1"/>
</dbReference>
<evidence type="ECO:0000313" key="2">
    <source>
        <dbReference type="EMBL" id="MDE5417373.1"/>
    </source>
</evidence>
<keyword evidence="3" id="KW-1185">Reference proteome</keyword>
<evidence type="ECO:0000259" key="1">
    <source>
        <dbReference type="Pfam" id="PF00149"/>
    </source>
</evidence>
<dbReference type="Proteomes" id="UP001528920">
    <property type="component" value="Unassembled WGS sequence"/>
</dbReference>
<comment type="caution">
    <text evidence="2">The sequence shown here is derived from an EMBL/GenBank/DDBJ whole genome shotgun (WGS) entry which is preliminary data.</text>
</comment>
<dbReference type="RefSeq" id="WP_275108712.1">
    <property type="nucleotide sequence ID" value="NZ_JAKJSC010000001.1"/>
</dbReference>
<dbReference type="SUPFAM" id="SSF56300">
    <property type="entry name" value="Metallo-dependent phosphatases"/>
    <property type="match status" value="1"/>
</dbReference>
<evidence type="ECO:0000313" key="3">
    <source>
        <dbReference type="Proteomes" id="UP001528920"/>
    </source>
</evidence>
<dbReference type="InterPro" id="IPR004843">
    <property type="entry name" value="Calcineurin-like_PHP"/>
</dbReference>
<dbReference type="EMBL" id="JAKJSC010000001">
    <property type="protein sequence ID" value="MDE5417373.1"/>
    <property type="molecule type" value="Genomic_DNA"/>
</dbReference>
<accession>A0ABT5VS81</accession>
<protein>
    <submittedName>
        <fullName evidence="2">Metallophosphoesterase</fullName>
    </submittedName>
</protein>
<sequence>MKKLKQIIFILIVLVGFNSCQQSENTLESPVQVAFMADVHLQDIYGELSDSDYKGLLNPTNGKYVLARSMQSQLKSTRIYNENYFAFLAALDDVAKRGIKYVVMPGDFSDDGQPMNVRGLKKILEDYKEKYGFRFILTTGNHDPVRPFTMDAGKKDFLGKGGKSQAIMSRDGLYTPKSKEGLPTVVSKDIRKMGYEEIMNLLKNFGFTPDKTDLYWETPFSNYSYGDYNFPEAKKAALFENRQYKIEPLQSTVPDVSYLVEPEEGIWFLAIDGNVYVPKADAEKEPGNASNYNGASIGYNKVLSHKKHLIDWVKSVTERAEKLGKKLVVFSHYPMIDFNDDASDHIRNLMGDGKMQLHRVPEESVAKIFSDAGVKVHFGGHMHINDTGYRKYEEGKSLVNIQIPSLAAYIPAYKIANFGNEKVEIETVVIDSVPRFKELFSLYEQEYNYLESINSEDIWNKDILLANTYHEFTNWHLKELVRLRFLKKDWPKEIKEFLLQSNGMQLAKFAGVDKSNADLEAYRNWTGFDLIFDFYRLRSADKLAIADIGVDRIQQYQLVVNQILKSDYLVEENNSLNEDVREFAHIFDHFLNGAPADHFLLDLKKGSLMNLPN</sequence>
<dbReference type="Gene3D" id="3.60.21.10">
    <property type="match status" value="2"/>
</dbReference>
<dbReference type="InterPro" id="IPR029052">
    <property type="entry name" value="Metallo-depent_PP-like"/>
</dbReference>
<reference evidence="2 3" key="1">
    <citation type="submission" date="2022-01" db="EMBL/GenBank/DDBJ databases">
        <title>Labilibaculum sp. nov, a marine bacterium isolated from Antarctica.</title>
        <authorList>
            <person name="Dai W."/>
        </authorList>
    </citation>
    <scope>NUCLEOTIDE SEQUENCE [LARGE SCALE GENOMIC DNA]</scope>
    <source>
        <strain evidence="2 3">DW002</strain>
    </source>
</reference>
<name>A0ABT5VS81_9BACT</name>
<proteinExistence type="predicted"/>
<organism evidence="2 3">
    <name type="scientific">Paralabilibaculum antarcticum</name>
    <dbReference type="NCBI Taxonomy" id="2912572"/>
    <lineage>
        <taxon>Bacteria</taxon>
        <taxon>Pseudomonadati</taxon>
        <taxon>Bacteroidota</taxon>
        <taxon>Bacteroidia</taxon>
        <taxon>Marinilabiliales</taxon>
        <taxon>Marinifilaceae</taxon>
        <taxon>Paralabilibaculum</taxon>
    </lineage>
</organism>
<gene>
    <name evidence="2" type="ORF">L3049_05070</name>
</gene>